<dbReference type="eggNOG" id="ENOG502SGYG">
    <property type="taxonomic scope" value="Eukaryota"/>
</dbReference>
<dbReference type="Pfam" id="PF17800">
    <property type="entry name" value="NPL"/>
    <property type="match status" value="1"/>
</dbReference>
<evidence type="ECO:0000259" key="3">
    <source>
        <dbReference type="Pfam" id="PF17800"/>
    </source>
</evidence>
<evidence type="ECO:0000256" key="1">
    <source>
        <dbReference type="SAM" id="MobiDB-lite"/>
    </source>
</evidence>
<dbReference type="VEuPathDB" id="PiroplasmaDB:TA10310"/>
<dbReference type="InterPro" id="IPR041232">
    <property type="entry name" value="NPL"/>
</dbReference>
<protein>
    <recommendedName>
        <fullName evidence="3">Nucleoplasmin-like domain-containing protein</fullName>
    </recommendedName>
</protein>
<name>Q4U8E6_THEAN</name>
<gene>
    <name evidence="4" type="ORF">TA10310</name>
</gene>
<dbReference type="EMBL" id="CR940353">
    <property type="protein sequence ID" value="CAI76907.1"/>
    <property type="molecule type" value="Genomic_DNA"/>
</dbReference>
<accession>Q4U8E6</accession>
<dbReference type="InParanoid" id="Q4U8E6"/>
<keyword evidence="2" id="KW-0472">Membrane</keyword>
<dbReference type="KEGG" id="tan:TA10310"/>
<dbReference type="OrthoDB" id="1902587at2759"/>
<keyword evidence="2" id="KW-1133">Transmembrane helix</keyword>
<feature type="region of interest" description="Disordered" evidence="1">
    <location>
        <begin position="187"/>
        <end position="230"/>
    </location>
</feature>
<evidence type="ECO:0000313" key="5">
    <source>
        <dbReference type="Proteomes" id="UP000001950"/>
    </source>
</evidence>
<keyword evidence="2" id="KW-0812">Transmembrane</keyword>
<organism evidence="4 5">
    <name type="scientific">Theileria annulata</name>
    <dbReference type="NCBI Taxonomy" id="5874"/>
    <lineage>
        <taxon>Eukaryota</taxon>
        <taxon>Sar</taxon>
        <taxon>Alveolata</taxon>
        <taxon>Apicomplexa</taxon>
        <taxon>Aconoidasida</taxon>
        <taxon>Piroplasmida</taxon>
        <taxon>Theileriidae</taxon>
        <taxon>Theileria</taxon>
    </lineage>
</organism>
<proteinExistence type="predicted"/>
<feature type="transmembrane region" description="Helical" evidence="2">
    <location>
        <begin position="59"/>
        <end position="81"/>
    </location>
</feature>
<dbReference type="Gene3D" id="2.60.120.340">
    <property type="entry name" value="Nucleoplasmin core domain"/>
    <property type="match status" value="1"/>
</dbReference>
<evidence type="ECO:0000256" key="2">
    <source>
        <dbReference type="SAM" id="Phobius"/>
    </source>
</evidence>
<keyword evidence="5" id="KW-1185">Reference proteome</keyword>
<feature type="compositionally biased region" description="Basic residues" evidence="1">
    <location>
        <begin position="220"/>
        <end position="230"/>
    </location>
</feature>
<feature type="compositionally biased region" description="Acidic residues" evidence="1">
    <location>
        <begin position="187"/>
        <end position="216"/>
    </location>
</feature>
<evidence type="ECO:0000313" key="4">
    <source>
        <dbReference type="EMBL" id="CAI76907.1"/>
    </source>
</evidence>
<dbReference type="GeneID" id="3862627"/>
<reference evidence="4 5" key="1">
    <citation type="journal article" date="2005" name="Science">
        <title>Genome of the host-cell transforming parasite Theileria annulata compared with T. parva.</title>
        <authorList>
            <person name="Pain A."/>
            <person name="Renauld H."/>
            <person name="Berriman M."/>
            <person name="Murphy L."/>
            <person name="Yeats C.A."/>
            <person name="Weir W."/>
            <person name="Kerhornou A."/>
            <person name="Aslett M."/>
            <person name="Bishop R."/>
            <person name="Bouchier C."/>
            <person name="Cochet M."/>
            <person name="Coulson R.M.R."/>
            <person name="Cronin A."/>
            <person name="de Villiers E.P."/>
            <person name="Fraser A."/>
            <person name="Fosker N."/>
            <person name="Gardner M."/>
            <person name="Goble A."/>
            <person name="Griffiths-Jones S."/>
            <person name="Harris D.E."/>
            <person name="Katzer F."/>
            <person name="Larke N."/>
            <person name="Lord A."/>
            <person name="Maser P."/>
            <person name="McKellar S."/>
            <person name="Mooney P."/>
            <person name="Morton F."/>
            <person name="Nene V."/>
            <person name="O'Neil S."/>
            <person name="Price C."/>
            <person name="Quail M.A."/>
            <person name="Rabbinowitsch E."/>
            <person name="Rawlings N.D."/>
            <person name="Rutter S."/>
            <person name="Saunders D."/>
            <person name="Seeger K."/>
            <person name="Shah T."/>
            <person name="Squares R."/>
            <person name="Squares S."/>
            <person name="Tivey A."/>
            <person name="Walker A.R."/>
            <person name="Woodward J."/>
            <person name="Dobbelaere D.A.E."/>
            <person name="Langsley G."/>
            <person name="Rajandream M.A."/>
            <person name="McKeever D."/>
            <person name="Shiels B."/>
            <person name="Tait A."/>
            <person name="Barrell B.G."/>
            <person name="Hall N."/>
        </authorList>
    </citation>
    <scope>NUCLEOTIDE SEQUENCE [LARGE SCALE GENOMIC DNA]</scope>
    <source>
        <strain evidence="5">Ankara</strain>
    </source>
</reference>
<dbReference type="Proteomes" id="UP000001950">
    <property type="component" value="Chromosome 4"/>
</dbReference>
<feature type="domain" description="Nucleoplasmin-like" evidence="3">
    <location>
        <begin position="96"/>
        <end position="184"/>
    </location>
</feature>
<feature type="transmembrane region" description="Helical" evidence="2">
    <location>
        <begin position="21"/>
        <end position="39"/>
    </location>
</feature>
<dbReference type="AlphaFoldDB" id="Q4U8E6"/>
<sequence length="230" mass="26084">MMFPGMMEPPMEPLLSDNVRLCLRTVGFVLISCAIYFYGDMLDMPEAKHIVVRDQLNLYIYSVLLFLHFPKMLFGTLIYSYTTRFVYEKKYIHVLGAVLAPGATVTPKNELANIVHLSQVCLNEPKSNERTYVQLVDGNKVYNLCSLQKDVNEHATLDLFFSTSGDLKLTTKGGPNEVHVIGYFEPEDDAFLSDSEEEEEDEVDEDEVDEEDSDDEPSSKRKSSNKSGKN</sequence>
<dbReference type="RefSeq" id="XP_953532.1">
    <property type="nucleotide sequence ID" value="XM_948439.1"/>
</dbReference>